<dbReference type="STRING" id="1450648.CLORY_28600"/>
<reference evidence="2 3" key="1">
    <citation type="submission" date="2017-03" db="EMBL/GenBank/DDBJ databases">
        <title>Genome sequence of Clostridium oryzae DSM 28571.</title>
        <authorList>
            <person name="Poehlein A."/>
            <person name="Daniel R."/>
        </authorList>
    </citation>
    <scope>NUCLEOTIDE SEQUENCE [LARGE SCALE GENOMIC DNA]</scope>
    <source>
        <strain evidence="2 3">DSM 28571</strain>
    </source>
</reference>
<proteinExistence type="predicted"/>
<dbReference type="OrthoDB" id="1821130at2"/>
<dbReference type="Pfam" id="PF00583">
    <property type="entry name" value="Acetyltransf_1"/>
    <property type="match status" value="1"/>
</dbReference>
<dbReference type="PROSITE" id="PS51186">
    <property type="entry name" value="GNAT"/>
    <property type="match status" value="1"/>
</dbReference>
<keyword evidence="3" id="KW-1185">Reference proteome</keyword>
<protein>
    <recommendedName>
        <fullName evidence="1">N-acetyltransferase domain-containing protein</fullName>
    </recommendedName>
</protein>
<comment type="caution">
    <text evidence="2">The sequence shown here is derived from an EMBL/GenBank/DDBJ whole genome shotgun (WGS) entry which is preliminary data.</text>
</comment>
<dbReference type="Gene3D" id="3.40.630.30">
    <property type="match status" value="1"/>
</dbReference>
<dbReference type="InterPro" id="IPR016181">
    <property type="entry name" value="Acyl_CoA_acyltransferase"/>
</dbReference>
<accession>A0A1V4ILQ6</accession>
<dbReference type="AlphaFoldDB" id="A0A1V4ILQ6"/>
<organism evidence="2 3">
    <name type="scientific">Clostridium oryzae</name>
    <dbReference type="NCBI Taxonomy" id="1450648"/>
    <lineage>
        <taxon>Bacteria</taxon>
        <taxon>Bacillati</taxon>
        <taxon>Bacillota</taxon>
        <taxon>Clostridia</taxon>
        <taxon>Eubacteriales</taxon>
        <taxon>Clostridiaceae</taxon>
        <taxon>Clostridium</taxon>
    </lineage>
</organism>
<dbReference type="EMBL" id="MZGV01000032">
    <property type="protein sequence ID" value="OPJ60407.1"/>
    <property type="molecule type" value="Genomic_DNA"/>
</dbReference>
<feature type="domain" description="N-acetyltransferase" evidence="1">
    <location>
        <begin position="26"/>
        <end position="160"/>
    </location>
</feature>
<dbReference type="Proteomes" id="UP000190080">
    <property type="component" value="Unassembled WGS sequence"/>
</dbReference>
<dbReference type="SUPFAM" id="SSF55729">
    <property type="entry name" value="Acyl-CoA N-acyltransferases (Nat)"/>
    <property type="match status" value="1"/>
</dbReference>
<dbReference type="RefSeq" id="WP_079425628.1">
    <property type="nucleotide sequence ID" value="NZ_MZGV01000032.1"/>
</dbReference>
<dbReference type="CDD" id="cd04301">
    <property type="entry name" value="NAT_SF"/>
    <property type="match status" value="1"/>
</dbReference>
<name>A0A1V4ILQ6_9CLOT</name>
<dbReference type="GO" id="GO:0016747">
    <property type="term" value="F:acyltransferase activity, transferring groups other than amino-acyl groups"/>
    <property type="evidence" value="ECO:0007669"/>
    <property type="project" value="InterPro"/>
</dbReference>
<gene>
    <name evidence="2" type="ORF">CLORY_28600</name>
</gene>
<evidence type="ECO:0000313" key="3">
    <source>
        <dbReference type="Proteomes" id="UP000190080"/>
    </source>
</evidence>
<dbReference type="InterPro" id="IPR000182">
    <property type="entry name" value="GNAT_dom"/>
</dbReference>
<evidence type="ECO:0000313" key="2">
    <source>
        <dbReference type="EMBL" id="OPJ60407.1"/>
    </source>
</evidence>
<sequence>MSDMLVKLFNLNSEEKLLNNLLNEGIHIKRALAPDRTKILEFVMDNFEENYVDECMAAFSNNPVTCYIATKNKKVIGFACYETTAKDYFGPMGVQENERCKGIGKALLNKCLMSMWEMGYGYAIIGWPTKSAVSFYEKSVNAQLIEDLSPGIYKRMIEFD</sequence>
<evidence type="ECO:0000259" key="1">
    <source>
        <dbReference type="PROSITE" id="PS51186"/>
    </source>
</evidence>